<keyword evidence="1" id="KW-1133">Transmembrane helix</keyword>
<organism evidence="2 3">
    <name type="scientific">Streptomyces niveiscabiei</name>
    <dbReference type="NCBI Taxonomy" id="164115"/>
    <lineage>
        <taxon>Bacteria</taxon>
        <taxon>Bacillati</taxon>
        <taxon>Actinomycetota</taxon>
        <taxon>Actinomycetes</taxon>
        <taxon>Kitasatosporales</taxon>
        <taxon>Streptomycetaceae</taxon>
        <taxon>Streptomyces</taxon>
    </lineage>
</organism>
<sequence length="77" mass="8145">MNAPPPLWRLILALLIAPAVPAALYAAWVWSGTSSLASYLSHFQLVAGVGAYPAALLLGFPTLILLCGEVTPTLRRT</sequence>
<protein>
    <recommendedName>
        <fullName evidence="4">Integral membrane protein</fullName>
    </recommendedName>
</protein>
<evidence type="ECO:0000313" key="3">
    <source>
        <dbReference type="Proteomes" id="UP001631957"/>
    </source>
</evidence>
<feature type="non-terminal residue" evidence="2">
    <location>
        <position position="77"/>
    </location>
</feature>
<evidence type="ECO:0000256" key="1">
    <source>
        <dbReference type="SAM" id="Phobius"/>
    </source>
</evidence>
<dbReference type="RefSeq" id="WP_409134871.1">
    <property type="nucleotide sequence ID" value="NZ_JBJVNI010000132.1"/>
</dbReference>
<dbReference type="Proteomes" id="UP001631957">
    <property type="component" value="Unassembled WGS sequence"/>
</dbReference>
<keyword evidence="1" id="KW-0812">Transmembrane</keyword>
<evidence type="ECO:0008006" key="4">
    <source>
        <dbReference type="Google" id="ProtNLM"/>
    </source>
</evidence>
<comment type="caution">
    <text evidence="2">The sequence shown here is derived from an EMBL/GenBank/DDBJ whole genome shotgun (WGS) entry which is preliminary data.</text>
</comment>
<evidence type="ECO:0000313" key="2">
    <source>
        <dbReference type="EMBL" id="MFM9616184.1"/>
    </source>
</evidence>
<accession>A0ABW9I752</accession>
<name>A0ABW9I752_9ACTN</name>
<gene>
    <name evidence="2" type="ORF">ACKI18_47085</name>
</gene>
<keyword evidence="1" id="KW-0472">Membrane</keyword>
<dbReference type="EMBL" id="JBJVNI010000132">
    <property type="protein sequence ID" value="MFM9616184.1"/>
    <property type="molecule type" value="Genomic_DNA"/>
</dbReference>
<keyword evidence="3" id="KW-1185">Reference proteome</keyword>
<feature type="transmembrane region" description="Helical" evidence="1">
    <location>
        <begin position="42"/>
        <end position="67"/>
    </location>
</feature>
<reference evidence="2 3" key="1">
    <citation type="submission" date="2024-12" db="EMBL/GenBank/DDBJ databases">
        <title>Forecasting of Potato common scab and diversities of Pathogenic streptomyces spp. in china.</title>
        <authorList>
            <person name="Handique U."/>
            <person name="Wu J."/>
        </authorList>
    </citation>
    <scope>NUCLEOTIDE SEQUENCE [LARGE SCALE GENOMIC DNA]</scope>
    <source>
        <strain evidence="2 3">ZRIMU1530</strain>
    </source>
</reference>
<proteinExistence type="predicted"/>